<evidence type="ECO:0000313" key="2">
    <source>
        <dbReference type="Proteomes" id="UP001269081"/>
    </source>
</evidence>
<evidence type="ECO:0000313" key="1">
    <source>
        <dbReference type="EMBL" id="MDR7208823.1"/>
    </source>
</evidence>
<protein>
    <submittedName>
        <fullName evidence="1">Uncharacterized protein</fullName>
    </submittedName>
</protein>
<dbReference type="EMBL" id="JAVDWQ010000002">
    <property type="protein sequence ID" value="MDR7208823.1"/>
    <property type="molecule type" value="Genomic_DNA"/>
</dbReference>
<sequence>MKYSLLIFKKDLYELEFSDMEAFFKTEKEENLNLEFLHSRANRPSRRKSYVRTLG</sequence>
<accession>A0ABU1Y3M2</accession>
<keyword evidence="2" id="KW-1185">Reference proteome</keyword>
<dbReference type="Proteomes" id="UP001269081">
    <property type="component" value="Unassembled WGS sequence"/>
</dbReference>
<proteinExistence type="predicted"/>
<name>A0ABU1Y3M2_9FLAO</name>
<reference evidence="1 2" key="1">
    <citation type="submission" date="2023-07" db="EMBL/GenBank/DDBJ databases">
        <title>Sorghum-associated microbial communities from plants grown in Nebraska, USA.</title>
        <authorList>
            <person name="Schachtman D."/>
        </authorList>
    </citation>
    <scope>NUCLEOTIDE SEQUENCE [LARGE SCALE GENOMIC DNA]</scope>
    <source>
        <strain evidence="1 2">4129</strain>
    </source>
</reference>
<gene>
    <name evidence="1" type="ORF">J2W48_000753</name>
</gene>
<comment type="caution">
    <text evidence="1">The sequence shown here is derived from an EMBL/GenBank/DDBJ whole genome shotgun (WGS) entry which is preliminary data.</text>
</comment>
<organism evidence="1 2">
    <name type="scientific">Flavobacterium piscis</name>
    <dbReference type="NCBI Taxonomy" id="1114874"/>
    <lineage>
        <taxon>Bacteria</taxon>
        <taxon>Pseudomonadati</taxon>
        <taxon>Bacteroidota</taxon>
        <taxon>Flavobacteriia</taxon>
        <taxon>Flavobacteriales</taxon>
        <taxon>Flavobacteriaceae</taxon>
        <taxon>Flavobacterium</taxon>
    </lineage>
</organism>